<dbReference type="InterPro" id="IPR016130">
    <property type="entry name" value="Tyr_Pase_AS"/>
</dbReference>
<organism evidence="6 7">
    <name type="scientific">Carnegiea gigantea</name>
    <dbReference type="NCBI Taxonomy" id="171969"/>
    <lineage>
        <taxon>Eukaryota</taxon>
        <taxon>Viridiplantae</taxon>
        <taxon>Streptophyta</taxon>
        <taxon>Embryophyta</taxon>
        <taxon>Tracheophyta</taxon>
        <taxon>Spermatophyta</taxon>
        <taxon>Magnoliopsida</taxon>
        <taxon>eudicotyledons</taxon>
        <taxon>Gunneridae</taxon>
        <taxon>Pentapetalae</taxon>
        <taxon>Caryophyllales</taxon>
        <taxon>Cactineae</taxon>
        <taxon>Cactaceae</taxon>
        <taxon>Cactoideae</taxon>
        <taxon>Echinocereeae</taxon>
        <taxon>Carnegiea</taxon>
    </lineage>
</organism>
<evidence type="ECO:0000256" key="1">
    <source>
        <dbReference type="ARBA" id="ARBA00022801"/>
    </source>
</evidence>
<dbReference type="InterPro" id="IPR035010">
    <property type="entry name" value="PHS1"/>
</dbReference>
<dbReference type="PROSITE" id="PS50056">
    <property type="entry name" value="TYR_PHOSPHATASE_2"/>
    <property type="match status" value="1"/>
</dbReference>
<feature type="compositionally biased region" description="Low complexity" evidence="3">
    <location>
        <begin position="584"/>
        <end position="595"/>
    </location>
</feature>
<proteinExistence type="predicted"/>
<evidence type="ECO:0000256" key="3">
    <source>
        <dbReference type="SAM" id="MobiDB-lite"/>
    </source>
</evidence>
<dbReference type="PANTHER" id="PTHR47100:SF5">
    <property type="entry name" value="DUAL SPECIFICITY PROTEIN PHOSPHATASE PHS1"/>
    <property type="match status" value="1"/>
</dbReference>
<dbReference type="InterPro" id="IPR011009">
    <property type="entry name" value="Kinase-like_dom_sf"/>
</dbReference>
<dbReference type="Pfam" id="PF09192">
    <property type="entry name" value="Act-Frag_cataly"/>
    <property type="match status" value="1"/>
</dbReference>
<feature type="domain" description="Tyrosine-protein phosphatase" evidence="4">
    <location>
        <begin position="701"/>
        <end position="846"/>
    </location>
</feature>
<dbReference type="PROSITE" id="PS50054">
    <property type="entry name" value="TYR_PHOSPHATASE_DUAL"/>
    <property type="match status" value="1"/>
</dbReference>
<evidence type="ECO:0000259" key="4">
    <source>
        <dbReference type="PROSITE" id="PS50054"/>
    </source>
</evidence>
<dbReference type="InterPro" id="IPR036940">
    <property type="entry name" value="PI3/4_kinase_cat_sf"/>
</dbReference>
<dbReference type="CDD" id="cd14498">
    <property type="entry name" value="DSP"/>
    <property type="match status" value="1"/>
</dbReference>
<dbReference type="Gene3D" id="1.10.1070.11">
    <property type="entry name" value="Phosphatidylinositol 3-/4-kinase, catalytic domain"/>
    <property type="match status" value="1"/>
</dbReference>
<sequence length="927" mass="103029">MPKSQEGEDEDQRERKEFDPGSDEPGTLLPLSVTSRVLYMLGDFTAHRFTQWLELVRKRTSQYRTSGFPRRPWRFNLDMPLSIIAAAAMLDCMIIIREREPSRGSKGSAPSGQASEISLWERLGKAAMSDIESSSFSWDKLSSLHHTEHSSSSEQTEDDTGKPLEVTVNSGGVVFFALFNLGEDENSKPKEAAAVIKFSSSRMATQSERLGYEFAKWLGVRIPQARVIHNCSPEWLQIKEAAEKARDAAVAEGDEVGEITCSEILEALELSRYVHGSPLLENQNAFVSREAAEKIAAALGRILMLDLVIRNEDRLPCRQLGWRGNFANLLLSEKVTSANMDILDCPYDSAIKQYKPSVVSILQDRRAAFVNCNLETRSPRLDSRKSDVSDVGESPTSTGKPAVDQHKNGLASCDFDIVAIDSGVPRRPPAGKRASDHSSYPKLVELLLNSSIYSSSLLYEITGGKLGFAEGDMRNDSHSDDMISVIQAFRGGFRDALRDLQGFHIFLLTLNQKLDGLLRSFMNILNRASSSEPDREDFVVPESPMYAGGHSHSLHPPAREHAVNDNCPDSNDAELQRSAHRQLSSGSRDNSDNSSPTSRESSLGKSSRWSAEPGRCLRLTSKLRDFIKCAKVDAELSKELEQWNEILRNDVVKLCQENNFNTGFFEGNDTYTVVDAYELKVRLEHILERISLISDAADTEKPSSITSNLFIGGALAARSFYTLRHLLITHILCLCSNEIGQSDSQFPDVFEYRNFSISDEEDSNISNIFEEACDFIDEVERGGGKVLVHCFEGRSRSATLVLAYLMLRKNLTLQKAWNTVKKVHRRAQPNEGFTKILLDLDKKLHGKVSMEWQQKKPTMKVCPICGKNAGLSSGSLKLHLQKSHRNLSSGSVDSAMALEIEKAMTALKISRGGTVSPTQKDAPSMSD</sequence>
<dbReference type="PANTHER" id="PTHR47100">
    <property type="entry name" value="DUAL SPECIFICITY PROTEIN PHOSPHATASE PHS1"/>
    <property type="match status" value="1"/>
</dbReference>
<dbReference type="GO" id="GO:0043622">
    <property type="term" value="P:cortical microtubule organization"/>
    <property type="evidence" value="ECO:0007669"/>
    <property type="project" value="InterPro"/>
</dbReference>
<dbReference type="Gene3D" id="3.90.190.10">
    <property type="entry name" value="Protein tyrosine phosphatase superfamily"/>
    <property type="match status" value="1"/>
</dbReference>
<dbReference type="AlphaFoldDB" id="A0A9Q1QP98"/>
<keyword evidence="2" id="KW-0904">Protein phosphatase</keyword>
<accession>A0A9Q1QP98</accession>
<dbReference type="FunFam" id="3.90.190.10:FF:000148">
    <property type="entry name" value="Dual specificity protein phosphatase PHS1"/>
    <property type="match status" value="1"/>
</dbReference>
<evidence type="ECO:0000313" key="7">
    <source>
        <dbReference type="Proteomes" id="UP001153076"/>
    </source>
</evidence>
<feature type="region of interest" description="Disordered" evidence="3">
    <location>
        <begin position="380"/>
        <end position="407"/>
    </location>
</feature>
<dbReference type="SMART" id="SM00195">
    <property type="entry name" value="DSPc"/>
    <property type="match status" value="1"/>
</dbReference>
<dbReference type="GO" id="GO:0004721">
    <property type="term" value="F:phosphoprotein phosphatase activity"/>
    <property type="evidence" value="ECO:0007669"/>
    <property type="project" value="UniProtKB-KW"/>
</dbReference>
<name>A0A9Q1QP98_9CARY</name>
<dbReference type="SUPFAM" id="SSF52799">
    <property type="entry name" value="(Phosphotyrosine protein) phosphatases II"/>
    <property type="match status" value="1"/>
</dbReference>
<keyword evidence="1" id="KW-0378">Hydrolase</keyword>
<evidence type="ECO:0000256" key="2">
    <source>
        <dbReference type="ARBA" id="ARBA00022912"/>
    </source>
</evidence>
<dbReference type="InterPro" id="IPR000387">
    <property type="entry name" value="Tyr_Pase_dom"/>
</dbReference>
<gene>
    <name evidence="6" type="ORF">Cgig2_005539</name>
</gene>
<evidence type="ECO:0000259" key="5">
    <source>
        <dbReference type="PROSITE" id="PS50056"/>
    </source>
</evidence>
<protein>
    <recommendedName>
        <fullName evidence="8">Dual specificity protein phosphatase PHS1</fullName>
    </recommendedName>
</protein>
<dbReference type="PROSITE" id="PS00383">
    <property type="entry name" value="TYR_PHOSPHATASE_1"/>
    <property type="match status" value="1"/>
</dbReference>
<feature type="region of interest" description="Disordered" evidence="3">
    <location>
        <begin position="532"/>
        <end position="609"/>
    </location>
</feature>
<comment type="caution">
    <text evidence="6">The sequence shown here is derived from an EMBL/GenBank/DDBJ whole genome shotgun (WGS) entry which is preliminary data.</text>
</comment>
<keyword evidence="7" id="KW-1185">Reference proteome</keyword>
<dbReference type="InterPro" id="IPR000340">
    <property type="entry name" value="Dual-sp_phosphatase_cat-dom"/>
</dbReference>
<dbReference type="Pfam" id="PF00782">
    <property type="entry name" value="DSPc"/>
    <property type="match status" value="1"/>
</dbReference>
<dbReference type="InterPro" id="IPR015275">
    <property type="entry name" value="Actin-fragmin_kin_cat_dom"/>
</dbReference>
<evidence type="ECO:0008006" key="8">
    <source>
        <dbReference type="Google" id="ProtNLM"/>
    </source>
</evidence>
<dbReference type="InterPro" id="IPR029021">
    <property type="entry name" value="Prot-tyrosine_phosphatase-like"/>
</dbReference>
<feature type="domain" description="Tyrosine specific protein phosphatases" evidence="5">
    <location>
        <begin position="766"/>
        <end position="822"/>
    </location>
</feature>
<dbReference type="EMBL" id="JAKOGI010000020">
    <property type="protein sequence ID" value="KAJ8449517.1"/>
    <property type="molecule type" value="Genomic_DNA"/>
</dbReference>
<dbReference type="GO" id="GO:0009737">
    <property type="term" value="P:response to abscisic acid"/>
    <property type="evidence" value="ECO:0007669"/>
    <property type="project" value="InterPro"/>
</dbReference>
<dbReference type="InterPro" id="IPR020422">
    <property type="entry name" value="TYR_PHOSPHATASE_DUAL_dom"/>
</dbReference>
<evidence type="ECO:0000313" key="6">
    <source>
        <dbReference type="EMBL" id="KAJ8449517.1"/>
    </source>
</evidence>
<feature type="compositionally biased region" description="Polar residues" evidence="3">
    <location>
        <begin position="596"/>
        <end position="609"/>
    </location>
</feature>
<dbReference type="OrthoDB" id="10252009at2759"/>
<dbReference type="Proteomes" id="UP001153076">
    <property type="component" value="Unassembled WGS sequence"/>
</dbReference>
<dbReference type="SUPFAM" id="SSF56112">
    <property type="entry name" value="Protein kinase-like (PK-like)"/>
    <property type="match status" value="1"/>
</dbReference>
<feature type="region of interest" description="Disordered" evidence="3">
    <location>
        <begin position="1"/>
        <end position="29"/>
    </location>
</feature>
<reference evidence="6" key="1">
    <citation type="submission" date="2022-04" db="EMBL/GenBank/DDBJ databases">
        <title>Carnegiea gigantea Genome sequencing and assembly v2.</title>
        <authorList>
            <person name="Copetti D."/>
            <person name="Sanderson M.J."/>
            <person name="Burquez A."/>
            <person name="Wojciechowski M.F."/>
        </authorList>
    </citation>
    <scope>NUCLEOTIDE SEQUENCE</scope>
    <source>
        <strain evidence="6">SGP5-SGP5p</strain>
        <tissue evidence="6">Aerial part</tissue>
    </source>
</reference>